<evidence type="ECO:0000256" key="4">
    <source>
        <dbReference type="ARBA" id="ARBA00022692"/>
    </source>
</evidence>
<dbReference type="Pfam" id="PF00528">
    <property type="entry name" value="BPD_transp_1"/>
    <property type="match status" value="1"/>
</dbReference>
<feature type="transmembrane region" description="Helical" evidence="9">
    <location>
        <begin position="552"/>
        <end position="572"/>
    </location>
</feature>
<keyword evidence="4 9" id="KW-0812">Transmembrane</keyword>
<sequence length="614" mass="67123">MTRLQRWLVVCLLLVCAPFAAACVPERPIKLGALDWESGQFTTAVLQTLLQQGYGCTVETVPGTTTALETALAQDDIQIIAEQWVGRSPVMQKAIDEGRAAVIGDTLQGGAQQGWYVPDYVKKAHPDLRDVSDLVRFKDLFPDPEQPQKARFLNCPSGWTCETFNTRLLANTGLDAVFNNVHPGTGAALDAEISSAYEQQKPILFYYWQPTGLMAKYRFEPVAFPPYHDGCWQTLLQADSRNNCVSGFPVSKLAMSVSAPFQTAYPELVQLIGNIQFAPDMLNRAILEMTENQRSGAAQARLFLQQHPEVWRQWVSAEAAERLNAALETGGRAEAGIFASWSVAEGLNRSLSNTVQQHGAQFRHVSQITLDSLLLPLERALQRLPAWLVLLLVGGIGWHATRKLWFAALCAFGFYAIGSLGLWAALMQTLALLLASALFIIIIGIPAGIVMARSPRLHKLFSPVLDVMQTMPSFVYLIPVLMLFGIGKVPALFATVVYAIAPLIRLTALGIRQVNPQMIEAAESFGSTRRQLLLWVLLPQAKPSIMAGINQAVMMSLGMVVLASMIGARGLGEYVLQAVQTLNIGQGVEAGAAIVILAIISDRITQAYGRGRKK</sequence>
<dbReference type="SUPFAM" id="SSF161098">
    <property type="entry name" value="MetI-like"/>
    <property type="match status" value="1"/>
</dbReference>
<dbReference type="PANTHER" id="PTHR47737">
    <property type="entry name" value="GLYCINE BETAINE/PROLINE BETAINE TRANSPORT SYSTEM PERMEASE PROTEIN PROW"/>
    <property type="match status" value="1"/>
</dbReference>
<proteinExistence type="inferred from homology"/>
<feature type="chain" id="PRO_5045857555" evidence="10">
    <location>
        <begin position="23"/>
        <end position="614"/>
    </location>
</feature>
<reference evidence="12 13" key="1">
    <citation type="journal article" date="2022" name="Res Sq">
        <title>Evolution of multicellular longitudinally dividing oral cavity symbionts (Neisseriaceae).</title>
        <authorList>
            <person name="Nyongesa S."/>
            <person name="Weber P."/>
            <person name="Bernet E."/>
            <person name="Pullido F."/>
            <person name="Nieckarz M."/>
            <person name="Delaby M."/>
            <person name="Nieves C."/>
            <person name="Viehboeck T."/>
            <person name="Krause N."/>
            <person name="Rivera-Millot A."/>
            <person name="Nakamura A."/>
            <person name="Vischer N."/>
            <person name="VanNieuwenhze M."/>
            <person name="Brun Y."/>
            <person name="Cava F."/>
            <person name="Bulgheresi S."/>
            <person name="Veyrier F."/>
        </authorList>
    </citation>
    <scope>NUCLEOTIDE SEQUENCE [LARGE SCALE GENOMIC DNA]</scope>
    <source>
        <strain evidence="12 13">CCUG 63373m</strain>
    </source>
</reference>
<evidence type="ECO:0000313" key="12">
    <source>
        <dbReference type="EMBL" id="UOO81984.1"/>
    </source>
</evidence>
<dbReference type="PROSITE" id="PS50928">
    <property type="entry name" value="ABC_TM1"/>
    <property type="match status" value="1"/>
</dbReference>
<feature type="transmembrane region" description="Helical" evidence="9">
    <location>
        <begin position="584"/>
        <end position="604"/>
    </location>
</feature>
<dbReference type="RefSeq" id="WP_244785246.1">
    <property type="nucleotide sequence ID" value="NZ_CP091508.1"/>
</dbReference>
<evidence type="ECO:0000256" key="2">
    <source>
        <dbReference type="ARBA" id="ARBA00022448"/>
    </source>
</evidence>
<evidence type="ECO:0000259" key="11">
    <source>
        <dbReference type="PROSITE" id="PS50928"/>
    </source>
</evidence>
<comment type="subcellular location">
    <subcellularLocation>
        <location evidence="1 9">Cell membrane</location>
        <topology evidence="1 9">Multi-pass membrane protein</topology>
    </subcellularLocation>
</comment>
<keyword evidence="6 9" id="KW-0472">Membrane</keyword>
<evidence type="ECO:0000256" key="8">
    <source>
        <dbReference type="ARBA" id="ARBA00035652"/>
    </source>
</evidence>
<dbReference type="CDD" id="cd13641">
    <property type="entry name" value="PBP2_HisX_like"/>
    <property type="match status" value="1"/>
</dbReference>
<comment type="similarity">
    <text evidence="7">In the C-terminal section; belongs to the OsmX family.</text>
</comment>
<dbReference type="SUPFAM" id="SSF53850">
    <property type="entry name" value="Periplasmic binding protein-like II"/>
    <property type="match status" value="1"/>
</dbReference>
<feature type="transmembrane region" description="Helical" evidence="9">
    <location>
        <begin position="432"/>
        <end position="452"/>
    </location>
</feature>
<dbReference type="EMBL" id="CP091508">
    <property type="protein sequence ID" value="UOO81984.1"/>
    <property type="molecule type" value="Genomic_DNA"/>
</dbReference>
<dbReference type="PROSITE" id="PS51257">
    <property type="entry name" value="PROKAR_LIPOPROTEIN"/>
    <property type="match status" value="1"/>
</dbReference>
<organism evidence="12 13">
    <name type="scientific">Uruburuella testudinis</name>
    <dbReference type="NCBI Taxonomy" id="1282863"/>
    <lineage>
        <taxon>Bacteria</taxon>
        <taxon>Pseudomonadati</taxon>
        <taxon>Pseudomonadota</taxon>
        <taxon>Betaproteobacteria</taxon>
        <taxon>Neisseriales</taxon>
        <taxon>Neisseriaceae</taxon>
        <taxon>Uruburuella</taxon>
    </lineage>
</organism>
<protein>
    <submittedName>
        <fullName evidence="12">ABC transporter permease subunit</fullName>
    </submittedName>
</protein>
<gene>
    <name evidence="12" type="ORF">LVJ83_00450</name>
</gene>
<name>A0ABY4DVE4_9NEIS</name>
<dbReference type="InterPro" id="IPR035906">
    <property type="entry name" value="MetI-like_sf"/>
</dbReference>
<dbReference type="Gene3D" id="3.40.190.100">
    <property type="entry name" value="Glycine betaine-binding periplasmic protein, domain 2"/>
    <property type="match status" value="1"/>
</dbReference>
<feature type="domain" description="ABC transmembrane type-1" evidence="11">
    <location>
        <begin position="426"/>
        <end position="605"/>
    </location>
</feature>
<keyword evidence="2 9" id="KW-0813">Transport</keyword>
<evidence type="ECO:0000256" key="1">
    <source>
        <dbReference type="ARBA" id="ARBA00004651"/>
    </source>
</evidence>
<evidence type="ECO:0000256" key="5">
    <source>
        <dbReference type="ARBA" id="ARBA00022989"/>
    </source>
</evidence>
<evidence type="ECO:0000256" key="3">
    <source>
        <dbReference type="ARBA" id="ARBA00022475"/>
    </source>
</evidence>
<dbReference type="CDD" id="cd06261">
    <property type="entry name" value="TM_PBP2"/>
    <property type="match status" value="1"/>
</dbReference>
<feature type="signal peptide" evidence="10">
    <location>
        <begin position="1"/>
        <end position="22"/>
    </location>
</feature>
<evidence type="ECO:0000256" key="6">
    <source>
        <dbReference type="ARBA" id="ARBA00023136"/>
    </source>
</evidence>
<dbReference type="Gene3D" id="3.40.190.10">
    <property type="entry name" value="Periplasmic binding protein-like II"/>
    <property type="match status" value="1"/>
</dbReference>
<dbReference type="Proteomes" id="UP000829817">
    <property type="component" value="Chromosome"/>
</dbReference>
<evidence type="ECO:0000256" key="7">
    <source>
        <dbReference type="ARBA" id="ARBA00035642"/>
    </source>
</evidence>
<evidence type="ECO:0000256" key="10">
    <source>
        <dbReference type="SAM" id="SignalP"/>
    </source>
</evidence>
<comment type="similarity">
    <text evidence="8">In the N-terminal section; belongs to the binding-protein-dependent transport system permease family.</text>
</comment>
<dbReference type="PANTHER" id="PTHR47737:SF1">
    <property type="entry name" value="GLYCINE BETAINE_PROLINE BETAINE TRANSPORT SYSTEM PERMEASE PROTEIN PROW"/>
    <property type="match status" value="1"/>
</dbReference>
<feature type="transmembrane region" description="Helical" evidence="9">
    <location>
        <begin position="464"/>
        <end position="486"/>
    </location>
</feature>
<keyword evidence="5 9" id="KW-1133">Transmembrane helix</keyword>
<evidence type="ECO:0000313" key="13">
    <source>
        <dbReference type="Proteomes" id="UP000829817"/>
    </source>
</evidence>
<feature type="transmembrane region" description="Helical" evidence="9">
    <location>
        <begin position="405"/>
        <end position="426"/>
    </location>
</feature>
<dbReference type="Gene3D" id="1.10.3720.10">
    <property type="entry name" value="MetI-like"/>
    <property type="match status" value="1"/>
</dbReference>
<evidence type="ECO:0000256" key="9">
    <source>
        <dbReference type="RuleBase" id="RU363032"/>
    </source>
</evidence>
<keyword evidence="10" id="KW-0732">Signal</keyword>
<dbReference type="Pfam" id="PF04069">
    <property type="entry name" value="OpuAC"/>
    <property type="match status" value="1"/>
</dbReference>
<comment type="similarity">
    <text evidence="9">Belongs to the binding-protein-dependent transport system permease family.</text>
</comment>
<keyword evidence="3" id="KW-1003">Cell membrane</keyword>
<keyword evidence="13" id="KW-1185">Reference proteome</keyword>
<dbReference type="InterPro" id="IPR000515">
    <property type="entry name" value="MetI-like"/>
</dbReference>
<dbReference type="InterPro" id="IPR007210">
    <property type="entry name" value="ABC_Gly_betaine_transp_sub-bd"/>
</dbReference>
<accession>A0ABY4DVE4</accession>